<dbReference type="Proteomes" id="UP000027432">
    <property type="component" value="Unassembled WGS sequence"/>
</dbReference>
<feature type="transmembrane region" description="Helical" evidence="7">
    <location>
        <begin position="416"/>
        <end position="440"/>
    </location>
</feature>
<dbReference type="GO" id="GO:0005886">
    <property type="term" value="C:plasma membrane"/>
    <property type="evidence" value="ECO:0007669"/>
    <property type="project" value="TreeGrafter"/>
</dbReference>
<dbReference type="STRING" id="1353537.TP2_01640"/>
<reference evidence="8 9" key="1">
    <citation type="submission" date="2013-07" db="EMBL/GenBank/DDBJ databases">
        <title>Thioclava pacifica DSM 10166 Genome Sequencing.</title>
        <authorList>
            <person name="Lai Q."/>
            <person name="Shao Z."/>
        </authorList>
    </citation>
    <scope>NUCLEOTIDE SEQUENCE [LARGE SCALE GENOMIC DNA]</scope>
    <source>
        <strain evidence="8 9">DSM 10166</strain>
    </source>
</reference>
<evidence type="ECO:0000256" key="3">
    <source>
        <dbReference type="ARBA" id="ARBA00022692"/>
    </source>
</evidence>
<dbReference type="OrthoDB" id="5314453at2"/>
<evidence type="ECO:0000313" key="9">
    <source>
        <dbReference type="Proteomes" id="UP000027432"/>
    </source>
</evidence>
<feature type="compositionally biased region" description="Basic and acidic residues" evidence="6">
    <location>
        <begin position="1"/>
        <end position="10"/>
    </location>
</feature>
<feature type="transmembrane region" description="Helical" evidence="7">
    <location>
        <begin position="191"/>
        <end position="211"/>
    </location>
</feature>
<sequence length="550" mass="58083">MTARPRDTHGPETAPAAPAPVAEPPAPTRARQVIYAGAAVVIALSQSLSMGFVSANLPQLAGDLHATTVHAYWVMAAFLAPRASMPVMLIKIRDQFGLRRFAEIGISAFVVVMVLSLWVDDLHSAVVVAFLSGCAAAPLSSLAFLYMIEAVPPAWRAKLAISSVLTMIMLGRPLARVLLPELTAEASWHAVSLFETGLALICLALIFKLPLTPRPLQKVLAPLDFLSFGLIALGFGGFTASFTFGALYYWTQARWLGLVLAGSIALLTLAVVIELQRRDPLVDFHWLLSPPILHLAGTLLVFRIALSEQSAGAVGLLRTLGMQPDQEQLLFAIVVLAMLAAGAVCMGFNSPARAPAFHIVALVMIALGAWMDSHATALTRPEQMYLSQGMIGFASILFLPPAMAKGLGAAFAKGPNYLLSFIVLFLATQSLGGVIGSGLFRSVVVAQSALHASELAPQIAPGNLALAPTLSATAAAYAPQISDVAQRSAVALSSVANTVQLQAQVLAYDDAFRLVVWFALAALALLLGHIALQWARTRPAPSSLSPVSAQ</sequence>
<keyword evidence="4 7" id="KW-1133">Transmembrane helix</keyword>
<accession>A0A074JF35</accession>
<evidence type="ECO:0008006" key="10">
    <source>
        <dbReference type="Google" id="ProtNLM"/>
    </source>
</evidence>
<evidence type="ECO:0000313" key="8">
    <source>
        <dbReference type="EMBL" id="KEO56251.1"/>
    </source>
</evidence>
<dbReference type="Gene3D" id="1.20.1250.20">
    <property type="entry name" value="MFS general substrate transporter like domains"/>
    <property type="match status" value="1"/>
</dbReference>
<dbReference type="PANTHER" id="PTHR23501">
    <property type="entry name" value="MAJOR FACILITATOR SUPERFAMILY"/>
    <property type="match status" value="1"/>
</dbReference>
<gene>
    <name evidence="8" type="ORF">TP2_01640</name>
</gene>
<dbReference type="EMBL" id="AUND01000001">
    <property type="protein sequence ID" value="KEO56251.1"/>
    <property type="molecule type" value="Genomic_DNA"/>
</dbReference>
<protein>
    <recommendedName>
        <fullName evidence="10">Major facilitator superfamily (MFS) profile domain-containing protein</fullName>
    </recommendedName>
</protein>
<feature type="transmembrane region" description="Helical" evidence="7">
    <location>
        <begin position="33"/>
        <end position="57"/>
    </location>
</feature>
<name>A0A074JF35_9RHOB</name>
<dbReference type="SUPFAM" id="SSF103473">
    <property type="entry name" value="MFS general substrate transporter"/>
    <property type="match status" value="1"/>
</dbReference>
<feature type="transmembrane region" description="Helical" evidence="7">
    <location>
        <begin position="385"/>
        <end position="404"/>
    </location>
</feature>
<keyword evidence="2" id="KW-0813">Transport</keyword>
<feature type="transmembrane region" description="Helical" evidence="7">
    <location>
        <begin position="101"/>
        <end position="119"/>
    </location>
</feature>
<feature type="transmembrane region" description="Helical" evidence="7">
    <location>
        <begin position="223"/>
        <end position="249"/>
    </location>
</feature>
<dbReference type="GO" id="GO:0012505">
    <property type="term" value="C:endomembrane system"/>
    <property type="evidence" value="ECO:0007669"/>
    <property type="project" value="UniProtKB-SubCell"/>
</dbReference>
<feature type="transmembrane region" description="Helical" evidence="7">
    <location>
        <begin position="329"/>
        <end position="348"/>
    </location>
</feature>
<keyword evidence="9" id="KW-1185">Reference proteome</keyword>
<keyword evidence="3 7" id="KW-0812">Transmembrane</keyword>
<evidence type="ECO:0000256" key="2">
    <source>
        <dbReference type="ARBA" id="ARBA00022448"/>
    </source>
</evidence>
<feature type="region of interest" description="Disordered" evidence="6">
    <location>
        <begin position="1"/>
        <end position="25"/>
    </location>
</feature>
<feature type="transmembrane region" description="Helical" evidence="7">
    <location>
        <begin position="125"/>
        <end position="147"/>
    </location>
</feature>
<evidence type="ECO:0000256" key="4">
    <source>
        <dbReference type="ARBA" id="ARBA00022989"/>
    </source>
</evidence>
<evidence type="ECO:0000256" key="6">
    <source>
        <dbReference type="SAM" id="MobiDB-lite"/>
    </source>
</evidence>
<comment type="caution">
    <text evidence="8">The sequence shown here is derived from an EMBL/GenBank/DDBJ whole genome shotgun (WGS) entry which is preliminary data.</text>
</comment>
<evidence type="ECO:0000256" key="5">
    <source>
        <dbReference type="ARBA" id="ARBA00023136"/>
    </source>
</evidence>
<feature type="transmembrane region" description="Helical" evidence="7">
    <location>
        <begin position="255"/>
        <end position="275"/>
    </location>
</feature>
<feature type="transmembrane region" description="Helical" evidence="7">
    <location>
        <begin position="355"/>
        <end position="373"/>
    </location>
</feature>
<keyword evidence="5 7" id="KW-0472">Membrane</keyword>
<organism evidence="8 9">
    <name type="scientific">Thioclava pacifica DSM 10166</name>
    <dbReference type="NCBI Taxonomy" id="1353537"/>
    <lineage>
        <taxon>Bacteria</taxon>
        <taxon>Pseudomonadati</taxon>
        <taxon>Pseudomonadota</taxon>
        <taxon>Alphaproteobacteria</taxon>
        <taxon>Rhodobacterales</taxon>
        <taxon>Paracoccaceae</taxon>
        <taxon>Thioclava</taxon>
    </lineage>
</organism>
<dbReference type="GO" id="GO:0022857">
    <property type="term" value="F:transmembrane transporter activity"/>
    <property type="evidence" value="ECO:0007669"/>
    <property type="project" value="TreeGrafter"/>
</dbReference>
<comment type="subcellular location">
    <subcellularLocation>
        <location evidence="1">Endomembrane system</location>
        <topology evidence="1">Multi-pass membrane protein</topology>
    </subcellularLocation>
</comment>
<dbReference type="InterPro" id="IPR036259">
    <property type="entry name" value="MFS_trans_sf"/>
</dbReference>
<proteinExistence type="predicted"/>
<feature type="transmembrane region" description="Helical" evidence="7">
    <location>
        <begin position="69"/>
        <end position="89"/>
    </location>
</feature>
<feature type="transmembrane region" description="Helical" evidence="7">
    <location>
        <begin position="287"/>
        <end position="306"/>
    </location>
</feature>
<dbReference type="eggNOG" id="COG0477">
    <property type="taxonomic scope" value="Bacteria"/>
</dbReference>
<dbReference type="AlphaFoldDB" id="A0A074JF35"/>
<dbReference type="PANTHER" id="PTHR23501:SF191">
    <property type="entry name" value="VACUOLAR BASIC AMINO ACID TRANSPORTER 4"/>
    <property type="match status" value="1"/>
</dbReference>
<feature type="transmembrane region" description="Helical" evidence="7">
    <location>
        <begin position="514"/>
        <end position="535"/>
    </location>
</feature>
<evidence type="ECO:0000256" key="7">
    <source>
        <dbReference type="SAM" id="Phobius"/>
    </source>
</evidence>
<evidence type="ECO:0000256" key="1">
    <source>
        <dbReference type="ARBA" id="ARBA00004127"/>
    </source>
</evidence>